<dbReference type="PROSITE" id="PS00061">
    <property type="entry name" value="ADH_SHORT"/>
    <property type="match status" value="1"/>
</dbReference>
<organism evidence="4 5">
    <name type="scientific">Neolewinella aquimaris</name>
    <dbReference type="NCBI Taxonomy" id="1835722"/>
    <lineage>
        <taxon>Bacteria</taxon>
        <taxon>Pseudomonadati</taxon>
        <taxon>Bacteroidota</taxon>
        <taxon>Saprospiria</taxon>
        <taxon>Saprospirales</taxon>
        <taxon>Lewinellaceae</taxon>
        <taxon>Neolewinella</taxon>
    </lineage>
</organism>
<proteinExistence type="inferred from homology"/>
<sequence>MTKDSILVTGVSSGIGLTTASYLLKRGFHVYGSVRRGAGPAELTKEPGFTVLHFDVRDRAAIRAGIQRIRDDGNRLVGLVNNAGVAISGPVETVSEEEYRRQFEVNVFGLIAVCQETLPLLHASREAGFHPRIVNIGSVSGYLTSPFTTIYSASKFAVEALTDGLRRELLAYGIDVISVAPGPVKTPIWSKGRDQTEAFRDNRYSHMLEKLGPYTEAAEADGVETEVVAAAIYEALTAQKPQPAVLVMKKGWMAKLLKLTPKRFQDRFFVKRLAENRRY</sequence>
<evidence type="ECO:0000256" key="2">
    <source>
        <dbReference type="ARBA" id="ARBA00023002"/>
    </source>
</evidence>
<dbReference type="PANTHER" id="PTHR44169:SF6">
    <property type="entry name" value="NADPH-DEPENDENT 1-ACYLDIHYDROXYACETONE PHOSPHATE REDUCTASE"/>
    <property type="match status" value="1"/>
</dbReference>
<dbReference type="PRINTS" id="PR00080">
    <property type="entry name" value="SDRFAMILY"/>
</dbReference>
<dbReference type="RefSeq" id="WP_183497099.1">
    <property type="nucleotide sequence ID" value="NZ_JACIFF010000010.1"/>
</dbReference>
<comment type="caution">
    <text evidence="4">The sequence shown here is derived from an EMBL/GenBank/DDBJ whole genome shotgun (WGS) entry which is preliminary data.</text>
</comment>
<comment type="similarity">
    <text evidence="1 3">Belongs to the short-chain dehydrogenases/reductases (SDR) family.</text>
</comment>
<dbReference type="Gene3D" id="3.40.50.720">
    <property type="entry name" value="NAD(P)-binding Rossmann-like Domain"/>
    <property type="match status" value="1"/>
</dbReference>
<dbReference type="EMBL" id="JACIFF010000010">
    <property type="protein sequence ID" value="MBB4080871.1"/>
    <property type="molecule type" value="Genomic_DNA"/>
</dbReference>
<evidence type="ECO:0000313" key="4">
    <source>
        <dbReference type="EMBL" id="MBB4080871.1"/>
    </source>
</evidence>
<evidence type="ECO:0000313" key="5">
    <source>
        <dbReference type="Proteomes" id="UP000576209"/>
    </source>
</evidence>
<evidence type="ECO:0008006" key="6">
    <source>
        <dbReference type="Google" id="ProtNLM"/>
    </source>
</evidence>
<name>A0A840E6S4_9BACT</name>
<dbReference type="PRINTS" id="PR00081">
    <property type="entry name" value="GDHRDH"/>
</dbReference>
<dbReference type="AlphaFoldDB" id="A0A840E6S4"/>
<keyword evidence="2" id="KW-0560">Oxidoreductase</keyword>
<dbReference type="InterPro" id="IPR020904">
    <property type="entry name" value="Sc_DH/Rdtase_CS"/>
</dbReference>
<dbReference type="InterPro" id="IPR036291">
    <property type="entry name" value="NAD(P)-bd_dom_sf"/>
</dbReference>
<accession>A0A840E6S4</accession>
<protein>
    <recommendedName>
        <fullName evidence="6">Short-subunit dehydrogenase</fullName>
    </recommendedName>
</protein>
<dbReference type="GO" id="GO:0016491">
    <property type="term" value="F:oxidoreductase activity"/>
    <property type="evidence" value="ECO:0007669"/>
    <property type="project" value="UniProtKB-KW"/>
</dbReference>
<dbReference type="Pfam" id="PF00106">
    <property type="entry name" value="adh_short"/>
    <property type="match status" value="1"/>
</dbReference>
<gene>
    <name evidence="4" type="ORF">GGR28_003510</name>
</gene>
<dbReference type="Proteomes" id="UP000576209">
    <property type="component" value="Unassembled WGS sequence"/>
</dbReference>
<dbReference type="PANTHER" id="PTHR44169">
    <property type="entry name" value="NADPH-DEPENDENT 1-ACYLDIHYDROXYACETONE PHOSPHATE REDUCTASE"/>
    <property type="match status" value="1"/>
</dbReference>
<evidence type="ECO:0000256" key="3">
    <source>
        <dbReference type="RuleBase" id="RU000363"/>
    </source>
</evidence>
<reference evidence="4 5" key="1">
    <citation type="submission" date="2020-08" db="EMBL/GenBank/DDBJ databases">
        <title>Genomic Encyclopedia of Type Strains, Phase IV (KMG-IV): sequencing the most valuable type-strain genomes for metagenomic binning, comparative biology and taxonomic classification.</title>
        <authorList>
            <person name="Goeker M."/>
        </authorList>
    </citation>
    <scope>NUCLEOTIDE SEQUENCE [LARGE SCALE GENOMIC DNA]</scope>
    <source>
        <strain evidence="4 5">DSM 105137</strain>
    </source>
</reference>
<dbReference type="SUPFAM" id="SSF51735">
    <property type="entry name" value="NAD(P)-binding Rossmann-fold domains"/>
    <property type="match status" value="1"/>
</dbReference>
<evidence type="ECO:0000256" key="1">
    <source>
        <dbReference type="ARBA" id="ARBA00006484"/>
    </source>
</evidence>
<dbReference type="InterPro" id="IPR002347">
    <property type="entry name" value="SDR_fam"/>
</dbReference>
<dbReference type="CDD" id="cd05374">
    <property type="entry name" value="17beta-HSD-like_SDR_c"/>
    <property type="match status" value="1"/>
</dbReference>
<keyword evidence="5" id="KW-1185">Reference proteome</keyword>